<keyword evidence="2" id="KW-1185">Reference proteome</keyword>
<organism evidence="1 2">
    <name type="scientific">Hymenobacter telluris</name>
    <dbReference type="NCBI Taxonomy" id="2816474"/>
    <lineage>
        <taxon>Bacteria</taxon>
        <taxon>Pseudomonadati</taxon>
        <taxon>Bacteroidota</taxon>
        <taxon>Cytophagia</taxon>
        <taxon>Cytophagales</taxon>
        <taxon>Hymenobacteraceae</taxon>
        <taxon>Hymenobacter</taxon>
    </lineage>
</organism>
<name>A0A939EXL0_9BACT</name>
<dbReference type="RefSeq" id="WP_206984401.1">
    <property type="nucleotide sequence ID" value="NZ_JAFLQZ010000006.1"/>
</dbReference>
<gene>
    <name evidence="1" type="ORF">J0X19_10930</name>
</gene>
<dbReference type="EMBL" id="JAFLQZ010000006">
    <property type="protein sequence ID" value="MBO0358460.1"/>
    <property type="molecule type" value="Genomic_DNA"/>
</dbReference>
<proteinExistence type="predicted"/>
<evidence type="ECO:0000313" key="1">
    <source>
        <dbReference type="EMBL" id="MBO0358460.1"/>
    </source>
</evidence>
<dbReference type="PROSITE" id="PS51257">
    <property type="entry name" value="PROKAR_LIPOPROTEIN"/>
    <property type="match status" value="1"/>
</dbReference>
<dbReference type="AlphaFoldDB" id="A0A939EXL0"/>
<accession>A0A939EXL0</accession>
<sequence length="142" mass="15564">MSKYLSIIGAALLLGAASCQDKDEAPAAPKLEGSWTHESTTQYSYDAGGRLVSTKGPEPFPIPYRLDITADSIFIVITSPPVYKASAKGYKRQGNNLIYAHNPVSVEIKELTAHTLVLYTKGPPAYGTIIPYQIDEEERFTR</sequence>
<dbReference type="Proteomes" id="UP000664144">
    <property type="component" value="Unassembled WGS sequence"/>
</dbReference>
<protein>
    <submittedName>
        <fullName evidence="1">Uncharacterized protein</fullName>
    </submittedName>
</protein>
<reference evidence="1" key="1">
    <citation type="submission" date="2021-03" db="EMBL/GenBank/DDBJ databases">
        <authorList>
            <person name="Kim M.K."/>
        </authorList>
    </citation>
    <scope>NUCLEOTIDE SEQUENCE</scope>
    <source>
        <strain evidence="1">BT186</strain>
    </source>
</reference>
<evidence type="ECO:0000313" key="2">
    <source>
        <dbReference type="Proteomes" id="UP000664144"/>
    </source>
</evidence>
<comment type="caution">
    <text evidence="1">The sequence shown here is derived from an EMBL/GenBank/DDBJ whole genome shotgun (WGS) entry which is preliminary data.</text>
</comment>